<keyword evidence="6" id="KW-1185">Reference proteome</keyword>
<comment type="caution">
    <text evidence="5">The sequence shown here is derived from an EMBL/GenBank/DDBJ whole genome shotgun (WGS) entry which is preliminary data.</text>
</comment>
<evidence type="ECO:0000313" key="6">
    <source>
        <dbReference type="Proteomes" id="UP001498238"/>
    </source>
</evidence>
<dbReference type="EMBL" id="BAAAAF010000012">
    <property type="protein sequence ID" value="GAA0036799.1"/>
    <property type="molecule type" value="Genomic_DNA"/>
</dbReference>
<evidence type="ECO:0000313" key="5">
    <source>
        <dbReference type="EMBL" id="GAA0036799.1"/>
    </source>
</evidence>
<dbReference type="PANTHER" id="PTHR43537">
    <property type="entry name" value="TRANSCRIPTIONAL REGULATOR, GNTR FAMILY"/>
    <property type="match status" value="1"/>
</dbReference>
<gene>
    <name evidence="5" type="ORF">NCCP602_27600</name>
</gene>
<evidence type="ECO:0000256" key="3">
    <source>
        <dbReference type="ARBA" id="ARBA00023163"/>
    </source>
</evidence>
<dbReference type="Pfam" id="PF00392">
    <property type="entry name" value="GntR"/>
    <property type="match status" value="1"/>
</dbReference>
<dbReference type="PROSITE" id="PS50949">
    <property type="entry name" value="HTH_GNTR"/>
    <property type="match status" value="1"/>
</dbReference>
<dbReference type="Proteomes" id="UP001498238">
    <property type="component" value="Unassembled WGS sequence"/>
</dbReference>
<name>A0ABP3CDB1_9MICO</name>
<keyword evidence="1" id="KW-0805">Transcription regulation</keyword>
<dbReference type="Gene3D" id="1.20.120.530">
    <property type="entry name" value="GntR ligand-binding domain-like"/>
    <property type="match status" value="1"/>
</dbReference>
<dbReference type="InterPro" id="IPR000524">
    <property type="entry name" value="Tscrpt_reg_HTH_GntR"/>
</dbReference>
<dbReference type="SMART" id="SM00345">
    <property type="entry name" value="HTH_GNTR"/>
    <property type="match status" value="1"/>
</dbReference>
<proteinExistence type="predicted"/>
<evidence type="ECO:0000256" key="2">
    <source>
        <dbReference type="ARBA" id="ARBA00023125"/>
    </source>
</evidence>
<dbReference type="InterPro" id="IPR008920">
    <property type="entry name" value="TF_FadR/GntR_C"/>
</dbReference>
<dbReference type="CDD" id="cd07377">
    <property type="entry name" value="WHTH_GntR"/>
    <property type="match status" value="1"/>
</dbReference>
<organism evidence="5 6">
    <name type="scientific">Brevibacterium metallidurans</name>
    <dbReference type="NCBI Taxonomy" id="1482676"/>
    <lineage>
        <taxon>Bacteria</taxon>
        <taxon>Bacillati</taxon>
        <taxon>Actinomycetota</taxon>
        <taxon>Actinomycetes</taxon>
        <taxon>Micrococcales</taxon>
        <taxon>Brevibacteriaceae</taxon>
        <taxon>Brevibacterium</taxon>
    </lineage>
</organism>
<dbReference type="SUPFAM" id="SSF46785">
    <property type="entry name" value="Winged helix' DNA-binding domain"/>
    <property type="match status" value="1"/>
</dbReference>
<dbReference type="Pfam" id="PF07729">
    <property type="entry name" value="FCD"/>
    <property type="match status" value="1"/>
</dbReference>
<dbReference type="InterPro" id="IPR036388">
    <property type="entry name" value="WH-like_DNA-bd_sf"/>
</dbReference>
<keyword evidence="3" id="KW-0804">Transcription</keyword>
<dbReference type="PANTHER" id="PTHR43537:SF5">
    <property type="entry name" value="UXU OPERON TRANSCRIPTIONAL REGULATOR"/>
    <property type="match status" value="1"/>
</dbReference>
<evidence type="ECO:0000259" key="4">
    <source>
        <dbReference type="PROSITE" id="PS50949"/>
    </source>
</evidence>
<dbReference type="SMART" id="SM00895">
    <property type="entry name" value="FCD"/>
    <property type="match status" value="1"/>
</dbReference>
<dbReference type="InterPro" id="IPR011711">
    <property type="entry name" value="GntR_C"/>
</dbReference>
<keyword evidence="2" id="KW-0238">DNA-binding</keyword>
<reference evidence="5 6" key="1">
    <citation type="submission" date="2024-01" db="EMBL/GenBank/DDBJ databases">
        <title>Characterization of antibiotic resistant novel bacterial strains and their environmental applications.</title>
        <authorList>
            <person name="Manzoor S."/>
            <person name="Abbas S."/>
            <person name="Arshad M."/>
            <person name="Ahmed I."/>
        </authorList>
    </citation>
    <scope>NUCLEOTIDE SEQUENCE [LARGE SCALE GENOMIC DNA]</scope>
    <source>
        <strain evidence="5 6">NCCP-602</strain>
    </source>
</reference>
<dbReference type="Gene3D" id="1.10.10.10">
    <property type="entry name" value="Winged helix-like DNA-binding domain superfamily/Winged helix DNA-binding domain"/>
    <property type="match status" value="1"/>
</dbReference>
<dbReference type="SUPFAM" id="SSF48008">
    <property type="entry name" value="GntR ligand-binding domain-like"/>
    <property type="match status" value="1"/>
</dbReference>
<evidence type="ECO:0000256" key="1">
    <source>
        <dbReference type="ARBA" id="ARBA00023015"/>
    </source>
</evidence>
<dbReference type="InterPro" id="IPR036390">
    <property type="entry name" value="WH_DNA-bd_sf"/>
</dbReference>
<dbReference type="PRINTS" id="PR00035">
    <property type="entry name" value="HTHGNTR"/>
</dbReference>
<dbReference type="RefSeq" id="WP_339393512.1">
    <property type="nucleotide sequence ID" value="NZ_BAAAAF010000012.1"/>
</dbReference>
<sequence>MPHTDNQLTPVPDNPKTAAIVDRLLTAIAAGDFLPGTRLPSERQLAETLAVGRSTVRNALSVLIDRGCIETRRGRTGGAFVMDVSSIAAGGAVERVFGSDLAQLDETIDAIALGYALAAQTAAMRRTESDLTAISGALDEFRLAVDRNDPRGAQAADGKFHHAIIDAAHQPMLHEIIQSLDRRISLSAPLHIWGSAAQQGPMHQRALDDHETILGGIQRQDRAMAFDVSYEHAKIDRDLILGLLGRDQ</sequence>
<feature type="domain" description="HTH gntR-type" evidence="4">
    <location>
        <begin position="14"/>
        <end position="84"/>
    </location>
</feature>
<accession>A0ABP3CDB1</accession>
<protein>
    <submittedName>
        <fullName evidence="5">GntR family transcriptional regulator</fullName>
    </submittedName>
</protein>